<comment type="caution">
    <text evidence="1">The sequence shown here is derived from an EMBL/GenBank/DDBJ whole genome shotgun (WGS) entry which is preliminary data.</text>
</comment>
<dbReference type="EMBL" id="LXQA010538972">
    <property type="protein sequence ID" value="MCI58022.1"/>
    <property type="molecule type" value="Genomic_DNA"/>
</dbReference>
<keyword evidence="2" id="KW-1185">Reference proteome</keyword>
<name>A0A392TAV5_9FABA</name>
<evidence type="ECO:0000313" key="1">
    <source>
        <dbReference type="EMBL" id="MCI58022.1"/>
    </source>
</evidence>
<organism evidence="1 2">
    <name type="scientific">Trifolium medium</name>
    <dbReference type="NCBI Taxonomy" id="97028"/>
    <lineage>
        <taxon>Eukaryota</taxon>
        <taxon>Viridiplantae</taxon>
        <taxon>Streptophyta</taxon>
        <taxon>Embryophyta</taxon>
        <taxon>Tracheophyta</taxon>
        <taxon>Spermatophyta</taxon>
        <taxon>Magnoliopsida</taxon>
        <taxon>eudicotyledons</taxon>
        <taxon>Gunneridae</taxon>
        <taxon>Pentapetalae</taxon>
        <taxon>rosids</taxon>
        <taxon>fabids</taxon>
        <taxon>Fabales</taxon>
        <taxon>Fabaceae</taxon>
        <taxon>Papilionoideae</taxon>
        <taxon>50 kb inversion clade</taxon>
        <taxon>NPAAA clade</taxon>
        <taxon>Hologalegina</taxon>
        <taxon>IRL clade</taxon>
        <taxon>Trifolieae</taxon>
        <taxon>Trifolium</taxon>
    </lineage>
</organism>
<dbReference type="Proteomes" id="UP000265520">
    <property type="component" value="Unassembled WGS sequence"/>
</dbReference>
<evidence type="ECO:0000313" key="2">
    <source>
        <dbReference type="Proteomes" id="UP000265520"/>
    </source>
</evidence>
<reference evidence="1 2" key="1">
    <citation type="journal article" date="2018" name="Front. Plant Sci.">
        <title>Red Clover (Trifolium pratense) and Zigzag Clover (T. medium) - A Picture of Genomic Similarities and Differences.</title>
        <authorList>
            <person name="Dluhosova J."/>
            <person name="Istvanek J."/>
            <person name="Nedelnik J."/>
            <person name="Repkova J."/>
        </authorList>
    </citation>
    <scope>NUCLEOTIDE SEQUENCE [LARGE SCALE GENOMIC DNA]</scope>
    <source>
        <strain evidence="2">cv. 10/8</strain>
        <tissue evidence="1">Leaf</tissue>
    </source>
</reference>
<sequence>MTGQTGDLLNSYAIMYQSVVAFSRDINVPLEEGLDIFMDLLQKTAKERGILPLEDTPSKDFEAQD</sequence>
<protein>
    <submittedName>
        <fullName evidence="1">Uncharacterized protein</fullName>
    </submittedName>
</protein>
<proteinExistence type="predicted"/>
<feature type="non-terminal residue" evidence="1">
    <location>
        <position position="65"/>
    </location>
</feature>
<accession>A0A392TAV5</accession>
<dbReference type="AlphaFoldDB" id="A0A392TAV5"/>